<evidence type="ECO:0000256" key="1">
    <source>
        <dbReference type="SAM" id="MobiDB-lite"/>
    </source>
</evidence>
<evidence type="ECO:0000313" key="3">
    <source>
        <dbReference type="Proteomes" id="UP000052068"/>
    </source>
</evidence>
<comment type="caution">
    <text evidence="2">The sequence shown here is derived from an EMBL/GenBank/DDBJ whole genome shotgun (WGS) entry which is preliminary data.</text>
</comment>
<sequence length="97" mass="11215">MSNRFSLSGISQIPLPTDDDEPTKTEIAAADRAAERTGFTSKDVEPKVMSSRRRKEPSTQISVRLPISVSERFRDYCEENRYTYGQIIEIWMKEKKI</sequence>
<dbReference type="RefSeq" id="WP_045025207.1">
    <property type="nucleotide sequence ID" value="NZ_JWJH01000052.1"/>
</dbReference>
<feature type="compositionally biased region" description="Polar residues" evidence="1">
    <location>
        <begin position="1"/>
        <end position="11"/>
    </location>
</feature>
<evidence type="ECO:0000313" key="2">
    <source>
        <dbReference type="EMBL" id="KJF65195.1"/>
    </source>
</evidence>
<name>A0ABR5CK12_9HYPH</name>
<gene>
    <name evidence="2" type="ORF">RS75_24460</name>
</gene>
<keyword evidence="3" id="KW-1185">Reference proteome</keyword>
<dbReference type="EMBL" id="JWJH01000052">
    <property type="protein sequence ID" value="KJF65195.1"/>
    <property type="molecule type" value="Genomic_DNA"/>
</dbReference>
<dbReference type="Proteomes" id="UP000052068">
    <property type="component" value="Unassembled WGS sequence"/>
</dbReference>
<evidence type="ECO:0008006" key="4">
    <source>
        <dbReference type="Google" id="ProtNLM"/>
    </source>
</evidence>
<organism evidence="2 3">
    <name type="scientific">Rhizobium nepotum 39/7</name>
    <dbReference type="NCBI Taxonomy" id="1368418"/>
    <lineage>
        <taxon>Bacteria</taxon>
        <taxon>Pseudomonadati</taxon>
        <taxon>Pseudomonadota</taxon>
        <taxon>Alphaproteobacteria</taxon>
        <taxon>Hyphomicrobiales</taxon>
        <taxon>Rhizobiaceae</taxon>
        <taxon>Rhizobium/Agrobacterium group</taxon>
        <taxon>Rhizobium</taxon>
    </lineage>
</organism>
<proteinExistence type="predicted"/>
<feature type="region of interest" description="Disordered" evidence="1">
    <location>
        <begin position="1"/>
        <end position="59"/>
    </location>
</feature>
<accession>A0ABR5CK12</accession>
<reference evidence="2 3" key="1">
    <citation type="submission" date="2015-03" db="EMBL/GenBank/DDBJ databases">
        <title>Draft Genome Sequences of Agrobacterium nepotum Strain 39/7T (= CFBP 7436T = LMG 26435T) and Agrobacterium sp. Strain KFB 330 (= CFBP 8308 = LMG 28674).</title>
        <authorList>
            <person name="Kuzmanovic N."/>
            <person name="Pulawska J."/>
            <person name="Obradovic A."/>
        </authorList>
    </citation>
    <scope>NUCLEOTIDE SEQUENCE [LARGE SCALE GENOMIC DNA]</scope>
    <source>
        <strain evidence="2 3">39/7</strain>
    </source>
</reference>
<protein>
    <recommendedName>
        <fullName evidence="4">CopG family transcriptional regulator</fullName>
    </recommendedName>
</protein>